<evidence type="ECO:0000259" key="1">
    <source>
        <dbReference type="Pfam" id="PF18765"/>
    </source>
</evidence>
<dbReference type="EMBL" id="FUWR01000009">
    <property type="protein sequence ID" value="SJZ89654.1"/>
    <property type="molecule type" value="Genomic_DNA"/>
</dbReference>
<feature type="domain" description="Polymerase beta nucleotidyltransferase" evidence="1">
    <location>
        <begin position="10"/>
        <end position="98"/>
    </location>
</feature>
<dbReference type="SUPFAM" id="SSF81301">
    <property type="entry name" value="Nucleotidyltransferase"/>
    <property type="match status" value="1"/>
</dbReference>
<dbReference type="OrthoDB" id="5397771at2"/>
<keyword evidence="3" id="KW-1185">Reference proteome</keyword>
<dbReference type="Gene3D" id="3.30.460.10">
    <property type="entry name" value="Beta Polymerase, domain 2"/>
    <property type="match status" value="1"/>
</dbReference>
<evidence type="ECO:0000313" key="3">
    <source>
        <dbReference type="Proteomes" id="UP000190102"/>
    </source>
</evidence>
<reference evidence="3" key="1">
    <citation type="submission" date="2017-02" db="EMBL/GenBank/DDBJ databases">
        <authorList>
            <person name="Varghese N."/>
            <person name="Submissions S."/>
        </authorList>
    </citation>
    <scope>NUCLEOTIDE SEQUENCE [LARGE SCALE GENOMIC DNA]</scope>
    <source>
        <strain evidence="3">ATCC BAA-34</strain>
    </source>
</reference>
<protein>
    <recommendedName>
        <fullName evidence="1">Polymerase beta nucleotidyltransferase domain-containing protein</fullName>
    </recommendedName>
</protein>
<gene>
    <name evidence="2" type="ORF">SAMN02745119_01952</name>
</gene>
<dbReference type="NCBIfam" id="NF047752">
    <property type="entry name" value="MntA_antitoxin"/>
    <property type="match status" value="1"/>
</dbReference>
<dbReference type="PANTHER" id="PTHR43852:SF3">
    <property type="entry name" value="NUCLEOTIDYLTRANSFERASE"/>
    <property type="match status" value="1"/>
</dbReference>
<dbReference type="Proteomes" id="UP000190102">
    <property type="component" value="Unassembled WGS sequence"/>
</dbReference>
<sequence length="128" mass="14278">MSITSDLLSDVLTSVSGLELAVLIGSRANGSEHAASDWDIAVQWSRDMGFMEQLAATEQLRKILSSTLGVPEQSVDLIDMVKVRLAMRAVVAEEGVPLKGGDSLAWHRFLQRTWRELEEQYWEQIYAA</sequence>
<dbReference type="InterPro" id="IPR052930">
    <property type="entry name" value="TA_antitoxin_MntA"/>
</dbReference>
<dbReference type="CDD" id="cd05403">
    <property type="entry name" value="NT_KNTase_like"/>
    <property type="match status" value="1"/>
</dbReference>
<organism evidence="2 3">
    <name type="scientific">Trichlorobacter thiogenes</name>
    <dbReference type="NCBI Taxonomy" id="115783"/>
    <lineage>
        <taxon>Bacteria</taxon>
        <taxon>Pseudomonadati</taxon>
        <taxon>Thermodesulfobacteriota</taxon>
        <taxon>Desulfuromonadia</taxon>
        <taxon>Geobacterales</taxon>
        <taxon>Geobacteraceae</taxon>
        <taxon>Trichlorobacter</taxon>
    </lineage>
</organism>
<dbReference type="PANTHER" id="PTHR43852">
    <property type="entry name" value="NUCLEOTIDYLTRANSFERASE"/>
    <property type="match status" value="1"/>
</dbReference>
<name>A0A1T4PDN5_9BACT</name>
<dbReference type="InterPro" id="IPR043519">
    <property type="entry name" value="NT_sf"/>
</dbReference>
<dbReference type="InterPro" id="IPR041633">
    <property type="entry name" value="Polbeta"/>
</dbReference>
<accession>A0A1T4PDN5</accession>
<dbReference type="Pfam" id="PF18765">
    <property type="entry name" value="Polbeta"/>
    <property type="match status" value="1"/>
</dbReference>
<dbReference type="AlphaFoldDB" id="A0A1T4PDN5"/>
<dbReference type="STRING" id="115783.SAMN02745119_01952"/>
<dbReference type="RefSeq" id="WP_078790235.1">
    <property type="nucleotide sequence ID" value="NZ_FUWR01000009.1"/>
</dbReference>
<proteinExistence type="predicted"/>
<evidence type="ECO:0000313" key="2">
    <source>
        <dbReference type="EMBL" id="SJZ89654.1"/>
    </source>
</evidence>